<dbReference type="Proteomes" id="UP000004188">
    <property type="component" value="Unassembled WGS sequence"/>
</dbReference>
<proteinExistence type="predicted"/>
<evidence type="ECO:0000313" key="2">
    <source>
        <dbReference type="EMBL" id="EDZ64354.1"/>
    </source>
</evidence>
<feature type="transmembrane region" description="Helical" evidence="1">
    <location>
        <begin position="108"/>
        <end position="130"/>
    </location>
</feature>
<accession>B6BTL8</accession>
<sequence length="403" mass="48796">MSKEINIYKGNHKFEYGIQDIVEIIENTLIRKKINYKISDKLDHNCNNIIIEEFTNPYFIENIKSLKNSNKIEITLIATEFITQYKTENEKFIISYFNNFDLKSIKLIYLYSFVAFIVSNIFFFNLINFSKYFTKLILFFFDLIIYFFYGGFLIPYNFFKKFTLRSNIDISKTQPDIKLFKTEELIKKTLFNRNIKFLNHIYFFVRYKYFLKSLIYVDNVIFLNSKQEKQYKFLNLKSLGCISPEFSIKKFTEKLDQNEYGIKMTGTITPFRYKMMEHFLNHYYLINNDHIPYLIQSFSKKEASNFLFSFHPPQTKDWIYSSPTRIFRSFNNDFSIPIVIHYFKQSQIEDLCILFNEETKENVFKNFISKKNFKNYLQKYKIKLNAYISKSEKINDLIFDQLL</sequence>
<organism evidence="2 3">
    <name type="scientific">beta proteobacterium KB13</name>
    <dbReference type="NCBI Taxonomy" id="314607"/>
    <lineage>
        <taxon>Bacteria</taxon>
        <taxon>Pseudomonadati</taxon>
        <taxon>Pseudomonadota</taxon>
        <taxon>Betaproteobacteria</taxon>
        <taxon>Nitrosomonadales</taxon>
        <taxon>OM43 clade</taxon>
    </lineage>
</organism>
<protein>
    <submittedName>
        <fullName evidence="2">Uncharacterized protein</fullName>
    </submittedName>
</protein>
<reference evidence="3" key="1">
    <citation type="journal article" date="2012" name="Stand. Genomic Sci.">
        <title>Genome sequence of strain HIMB624, a cultured representative from the OM43 clade of marine Betaproteobacteria.</title>
        <authorList>
            <person name="Huggett M.J."/>
            <person name="Hayakawa D.H."/>
            <person name="Rappe M.S."/>
        </authorList>
    </citation>
    <scope>NUCLEOTIDE SEQUENCE [LARGE SCALE GENOMIC DNA]</scope>
    <source>
        <strain evidence="3">KB13</strain>
    </source>
</reference>
<dbReference type="EMBL" id="DS995299">
    <property type="protein sequence ID" value="EDZ64354.1"/>
    <property type="molecule type" value="Genomic_DNA"/>
</dbReference>
<keyword evidence="3" id="KW-1185">Reference proteome</keyword>
<keyword evidence="1" id="KW-0472">Membrane</keyword>
<keyword evidence="1" id="KW-1133">Transmembrane helix</keyword>
<keyword evidence="1" id="KW-0812">Transmembrane</keyword>
<name>B6BTL8_9PROT</name>
<gene>
    <name evidence="2" type="ORF">KB13_486</name>
</gene>
<feature type="transmembrane region" description="Helical" evidence="1">
    <location>
        <begin position="136"/>
        <end position="159"/>
    </location>
</feature>
<evidence type="ECO:0000313" key="3">
    <source>
        <dbReference type="Proteomes" id="UP000004188"/>
    </source>
</evidence>
<dbReference type="HOGENOM" id="CLU_682690_0_0_4"/>
<dbReference type="STRING" id="314607.KB13_486"/>
<evidence type="ECO:0000256" key="1">
    <source>
        <dbReference type="SAM" id="Phobius"/>
    </source>
</evidence>
<dbReference type="AlphaFoldDB" id="B6BTL8"/>